<accession>D4F6I6</accession>
<evidence type="ECO:0000313" key="1">
    <source>
        <dbReference type="EMBL" id="EFE22622.1"/>
    </source>
</evidence>
<name>D4F6I6_EDWTA</name>
<sequence length="109" mass="10734">MRRGSCGAGGVMPAGSTATGVGDAHHGGFLAADVGAGLVAAVFTLSLAAMGRSLAAVLPEWPDGRLRRMAQARLASVSASGSGRKAVDARARAEHGSTDAVAVSSLFAD</sequence>
<dbReference type="Proteomes" id="UP000003692">
    <property type="component" value="Unassembled WGS sequence"/>
</dbReference>
<gene>
    <name evidence="1" type="ORF">EDWATA_02367</name>
</gene>
<comment type="caution">
    <text evidence="1">The sequence shown here is derived from an EMBL/GenBank/DDBJ whole genome shotgun (WGS) entry which is preliminary data.</text>
</comment>
<dbReference type="AlphaFoldDB" id="D4F6I6"/>
<proteinExistence type="predicted"/>
<organism evidence="1 2">
    <name type="scientific">Edwardsiella tarda ATCC 23685</name>
    <dbReference type="NCBI Taxonomy" id="500638"/>
    <lineage>
        <taxon>Bacteria</taxon>
        <taxon>Pseudomonadati</taxon>
        <taxon>Pseudomonadota</taxon>
        <taxon>Gammaproteobacteria</taxon>
        <taxon>Enterobacterales</taxon>
        <taxon>Hafniaceae</taxon>
        <taxon>Edwardsiella</taxon>
    </lineage>
</organism>
<reference evidence="1 2" key="1">
    <citation type="submission" date="2010-02" db="EMBL/GenBank/DDBJ databases">
        <authorList>
            <person name="Weinstock G."/>
            <person name="Sodergren E."/>
            <person name="Clifton S."/>
            <person name="Fulton L."/>
            <person name="Fulton B."/>
            <person name="Courtney L."/>
            <person name="Fronick C."/>
            <person name="Harrison M."/>
            <person name="Strong C."/>
            <person name="Farmer C."/>
            <person name="Delahaunty K."/>
            <person name="Markovic C."/>
            <person name="Hall O."/>
            <person name="Minx P."/>
            <person name="Tomlinson C."/>
            <person name="Mitreva M."/>
            <person name="Nelson J."/>
            <person name="Hou S."/>
            <person name="Wollam A."/>
            <person name="Pepin K.H."/>
            <person name="Johnson M."/>
            <person name="Bhonagiri V."/>
            <person name="Zhang X."/>
            <person name="Suruliraj S."/>
            <person name="Warren W."/>
            <person name="Chinwalla A."/>
            <person name="Mardis E.R."/>
            <person name="Wilson R.K."/>
        </authorList>
    </citation>
    <scope>NUCLEOTIDE SEQUENCE [LARGE SCALE GENOMIC DNA]</scope>
    <source>
        <strain evidence="1 2">ATCC 23685</strain>
    </source>
</reference>
<dbReference type="HOGENOM" id="CLU_2179697_0_0_6"/>
<evidence type="ECO:0000313" key="2">
    <source>
        <dbReference type="Proteomes" id="UP000003692"/>
    </source>
</evidence>
<dbReference type="EMBL" id="ADGK01000202">
    <property type="protein sequence ID" value="EFE22622.1"/>
    <property type="molecule type" value="Genomic_DNA"/>
</dbReference>
<protein>
    <submittedName>
        <fullName evidence="1">Uncharacterized protein</fullName>
    </submittedName>
</protein>